<reference evidence="1 2" key="1">
    <citation type="submission" date="2016-10" db="EMBL/GenBank/DDBJ databases">
        <title>Lutibacter sp. LPB0138, isolated from marine gastropod.</title>
        <authorList>
            <person name="Kim E."/>
            <person name="Yi H."/>
        </authorList>
    </citation>
    <scope>NUCLEOTIDE SEQUENCE [LARGE SCALE GENOMIC DNA]</scope>
    <source>
        <strain evidence="1 2">LPB0138</strain>
    </source>
</reference>
<keyword evidence="2" id="KW-1185">Reference proteome</keyword>
<protein>
    <submittedName>
        <fullName evidence="1">DUF4920 domain-containing protein</fullName>
    </submittedName>
</protein>
<evidence type="ECO:0000313" key="1">
    <source>
        <dbReference type="EMBL" id="AOW20514.1"/>
    </source>
</evidence>
<dbReference type="Proteomes" id="UP000176050">
    <property type="component" value="Chromosome"/>
</dbReference>
<dbReference type="RefSeq" id="WP_070236657.1">
    <property type="nucleotide sequence ID" value="NZ_CP017478.1"/>
</dbReference>
<dbReference type="OrthoDB" id="129527at2"/>
<dbReference type="InterPro" id="IPR032577">
    <property type="entry name" value="DUF4920"/>
</dbReference>
<dbReference type="STRING" id="1850246.LPB138_07420"/>
<proteinExistence type="predicted"/>
<evidence type="ECO:0000313" key="2">
    <source>
        <dbReference type="Proteomes" id="UP000176050"/>
    </source>
</evidence>
<organism evidence="1 2">
    <name type="scientific">Urechidicola croceus</name>
    <dbReference type="NCBI Taxonomy" id="1850246"/>
    <lineage>
        <taxon>Bacteria</taxon>
        <taxon>Pseudomonadati</taxon>
        <taxon>Bacteroidota</taxon>
        <taxon>Flavobacteriia</taxon>
        <taxon>Flavobacteriales</taxon>
        <taxon>Flavobacteriaceae</taxon>
        <taxon>Urechidicola</taxon>
    </lineage>
</organism>
<dbReference type="Pfam" id="PF16267">
    <property type="entry name" value="DUF4920"/>
    <property type="match status" value="1"/>
</dbReference>
<dbReference type="PROSITE" id="PS51257">
    <property type="entry name" value="PROKAR_LIPOPROTEIN"/>
    <property type="match status" value="1"/>
</dbReference>
<name>A0A1D8P7H3_9FLAO</name>
<sequence length="170" mass="19366">MKKFWILSLLVLVITSCKNDKKEAETQDAKLTYQSFGEKITSEGFITKEEMIDRFKTLKEGDTLDVKFASTVNSVCKAKGCWMKLDLGNNEESMVKFKDYGFFVPLNSDEREVIVHGKAFVNEVSIDEQRHYAKDAGKTNEEIAMITTPKFTYSFLADGVLMKEEVTSDE</sequence>
<dbReference type="KEGG" id="lul:LPB138_07420"/>
<dbReference type="EMBL" id="CP017478">
    <property type="protein sequence ID" value="AOW20514.1"/>
    <property type="molecule type" value="Genomic_DNA"/>
</dbReference>
<gene>
    <name evidence="1" type="ORF">LPB138_07420</name>
</gene>
<dbReference type="AlphaFoldDB" id="A0A1D8P7H3"/>
<accession>A0A1D8P7H3</accession>